<dbReference type="Pfam" id="PF23414">
    <property type="entry name" value="Beta-prop_EML_2"/>
    <property type="match status" value="1"/>
</dbReference>
<dbReference type="PROSITE" id="PS00108">
    <property type="entry name" value="PROTEIN_KINASE_ST"/>
    <property type="match status" value="1"/>
</dbReference>
<dbReference type="InterPro" id="IPR055442">
    <property type="entry name" value="Beta-prop_EML-like_2nd"/>
</dbReference>
<name>A0ABY9BA95_9CHLR</name>
<evidence type="ECO:0000256" key="5">
    <source>
        <dbReference type="PROSITE-ProRule" id="PRU00221"/>
    </source>
</evidence>
<dbReference type="SMART" id="SM00320">
    <property type="entry name" value="WD40"/>
    <property type="match status" value="7"/>
</dbReference>
<keyword evidence="1 5" id="KW-0853">WD repeat</keyword>
<dbReference type="Pfam" id="PF00069">
    <property type="entry name" value="Pkinase"/>
    <property type="match status" value="1"/>
</dbReference>
<sequence length="724" mass="76352">MAERQPGELILGKYKIIRKIGQGGYGAVYLADSALGAVAIKELAPKNLKNPADYPIFRERFEKEARITRAFENNPNVVIVYELGTEGSSDYLVLQYVDNGSLRGLLEAQQGKLLPLELIYRVASQICNGLQAIHNHHLDVVHRDLKPENILLTKQGQAKITDFGIAQIGHESLRTKSGNPHPGTPVYMSPEQAKTTDYLTPASDLYALGLIIYEMATGQIFKKRQILPPSKLNPSITPALDAIIIKALQENPQARYNDAGLMLQHLERARQGRITPEEILRQVEPTQLLTPSISNTPAYPSNSRTSSPSPKEDRNVFRKTLGWLVAGGLFVVIVIAALIALNIGGEKVTPTPISGVTATLPATFATTIVPTTTTAAATIIATTAVATPTPIPNSTATSLPSPTPTTVAPSPTIKTAAPTTAPIAPSASFKILNTLTGHTDGVNSVAFSPDSKMLASGSKDATIKLWDAATGKELRTLSGHSSSVNSVAFSPDGKTLASGSGYPENSIKLWDTTSGKELRTLSGHSGSVYSIAFSPDGKSLASGSGDASIKLWNVASGKQLSTLTGHSSLVLSVAFSPDGKSLASGSGDNSIKLWDVNTGQELNTLSGHSFYVSSVAFSPDGKTLASGSGDNSIKLWNATSGNLINTLKSHTGSVTSVAFSPDSKTLVSGSEDNSIKLWDVTSGNLINTFKGHSNGVNSVAFSPDGKFLASGDGDKSIMLRDAAN</sequence>
<feature type="region of interest" description="Disordered" evidence="7">
    <location>
        <begin position="290"/>
        <end position="313"/>
    </location>
</feature>
<keyword evidence="10" id="KW-0614">Plasmid</keyword>
<feature type="repeat" description="WD" evidence="5">
    <location>
        <begin position="521"/>
        <end position="562"/>
    </location>
</feature>
<evidence type="ECO:0000256" key="3">
    <source>
        <dbReference type="ARBA" id="ARBA00022741"/>
    </source>
</evidence>
<dbReference type="InterPro" id="IPR015943">
    <property type="entry name" value="WD40/YVTN_repeat-like_dom_sf"/>
</dbReference>
<dbReference type="CDD" id="cd14014">
    <property type="entry name" value="STKc_PknB_like"/>
    <property type="match status" value="1"/>
</dbReference>
<dbReference type="PANTHER" id="PTHR19846">
    <property type="entry name" value="WD40 REPEAT PROTEIN"/>
    <property type="match status" value="1"/>
</dbReference>
<dbReference type="InterPro" id="IPR011009">
    <property type="entry name" value="Kinase-like_dom_sf"/>
</dbReference>
<keyword evidence="8" id="KW-0812">Transmembrane</keyword>
<feature type="repeat" description="WD" evidence="5">
    <location>
        <begin position="605"/>
        <end position="646"/>
    </location>
</feature>
<keyword evidence="10" id="KW-0418">Kinase</keyword>
<feature type="domain" description="Protein kinase" evidence="9">
    <location>
        <begin position="14"/>
        <end position="268"/>
    </location>
</feature>
<evidence type="ECO:0000313" key="11">
    <source>
        <dbReference type="Proteomes" id="UP001431572"/>
    </source>
</evidence>
<feature type="repeat" description="WD" evidence="5">
    <location>
        <begin position="477"/>
        <end position="520"/>
    </location>
</feature>
<keyword evidence="4 6" id="KW-0067">ATP-binding</keyword>
<dbReference type="InterPro" id="IPR008271">
    <property type="entry name" value="Ser/Thr_kinase_AS"/>
</dbReference>
<evidence type="ECO:0000256" key="6">
    <source>
        <dbReference type="PROSITE-ProRule" id="PRU10141"/>
    </source>
</evidence>
<dbReference type="Gene3D" id="3.30.200.20">
    <property type="entry name" value="Phosphorylase Kinase, domain 1"/>
    <property type="match status" value="1"/>
</dbReference>
<dbReference type="Proteomes" id="UP001431572">
    <property type="component" value="Plasmid unnamed1"/>
</dbReference>
<dbReference type="EMBL" id="CP128401">
    <property type="protein sequence ID" value="WJW70108.1"/>
    <property type="molecule type" value="Genomic_DNA"/>
</dbReference>
<dbReference type="InterPro" id="IPR001680">
    <property type="entry name" value="WD40_rpt"/>
</dbReference>
<reference evidence="10" key="1">
    <citation type="journal article" date="2024" name="Nature">
        <title>Anoxygenic phototroph of the Chloroflexota uses a type I reaction centre.</title>
        <authorList>
            <person name="Tsuji J.M."/>
            <person name="Shaw N.A."/>
            <person name="Nagashima S."/>
            <person name="Venkiteswaran J.J."/>
            <person name="Schiff S.L."/>
            <person name="Watanabe T."/>
            <person name="Fukui M."/>
            <person name="Hanada S."/>
            <person name="Tank M."/>
            <person name="Neufeld J.D."/>
        </authorList>
    </citation>
    <scope>NUCLEOTIDE SEQUENCE</scope>
    <source>
        <strain evidence="10">L227-S17</strain>
    </source>
</reference>
<dbReference type="PRINTS" id="PR00320">
    <property type="entry name" value="GPROTEINBRPT"/>
</dbReference>
<organism evidence="10 11">
    <name type="scientific">Candidatus Chlorohelix allophototropha</name>
    <dbReference type="NCBI Taxonomy" id="3003348"/>
    <lineage>
        <taxon>Bacteria</taxon>
        <taxon>Bacillati</taxon>
        <taxon>Chloroflexota</taxon>
        <taxon>Chloroflexia</taxon>
        <taxon>Candidatus Chloroheliales</taxon>
        <taxon>Candidatus Chloroheliaceae</taxon>
        <taxon>Candidatus Chlorohelix</taxon>
    </lineage>
</organism>
<dbReference type="CDD" id="cd00200">
    <property type="entry name" value="WD40"/>
    <property type="match status" value="1"/>
</dbReference>
<evidence type="ECO:0000256" key="4">
    <source>
        <dbReference type="ARBA" id="ARBA00022840"/>
    </source>
</evidence>
<feature type="repeat" description="WD" evidence="5">
    <location>
        <begin position="647"/>
        <end position="688"/>
    </location>
</feature>
<dbReference type="SMART" id="SM00220">
    <property type="entry name" value="S_TKc"/>
    <property type="match status" value="1"/>
</dbReference>
<evidence type="ECO:0000256" key="8">
    <source>
        <dbReference type="SAM" id="Phobius"/>
    </source>
</evidence>
<dbReference type="PROSITE" id="PS00107">
    <property type="entry name" value="PROTEIN_KINASE_ATP"/>
    <property type="match status" value="1"/>
</dbReference>
<feature type="region of interest" description="Disordered" evidence="7">
    <location>
        <begin position="392"/>
        <end position="411"/>
    </location>
</feature>
<keyword evidence="3 6" id="KW-0547">Nucleotide-binding</keyword>
<dbReference type="PANTHER" id="PTHR19846:SF0">
    <property type="entry name" value="PRE-MRNA PROCESSING FACTOR 4"/>
    <property type="match status" value="1"/>
</dbReference>
<evidence type="ECO:0000256" key="2">
    <source>
        <dbReference type="ARBA" id="ARBA00022737"/>
    </source>
</evidence>
<accession>A0ABY9BA95</accession>
<feature type="repeat" description="WD" evidence="5">
    <location>
        <begin position="689"/>
        <end position="724"/>
    </location>
</feature>
<evidence type="ECO:0000313" key="10">
    <source>
        <dbReference type="EMBL" id="WJW70108.1"/>
    </source>
</evidence>
<dbReference type="Pfam" id="PF00400">
    <property type="entry name" value="WD40"/>
    <property type="match status" value="2"/>
</dbReference>
<dbReference type="SUPFAM" id="SSF56112">
    <property type="entry name" value="Protein kinase-like (PK-like)"/>
    <property type="match status" value="1"/>
</dbReference>
<protein>
    <submittedName>
        <fullName evidence="10">Serine/threonine protein kinase</fullName>
    </submittedName>
</protein>
<evidence type="ECO:0000259" key="9">
    <source>
        <dbReference type="PROSITE" id="PS50011"/>
    </source>
</evidence>
<geneLocation type="plasmid" evidence="10 11">
    <name>unnamed1</name>
</geneLocation>
<gene>
    <name evidence="10" type="ORF">OZ401_004611</name>
</gene>
<dbReference type="PROSITE" id="PS50011">
    <property type="entry name" value="PROTEIN_KINASE_DOM"/>
    <property type="match status" value="1"/>
</dbReference>
<dbReference type="RefSeq" id="WP_341471989.1">
    <property type="nucleotide sequence ID" value="NZ_CP128401.1"/>
</dbReference>
<feature type="binding site" evidence="6">
    <location>
        <position position="41"/>
    </location>
    <ligand>
        <name>ATP</name>
        <dbReference type="ChEBI" id="CHEBI:30616"/>
    </ligand>
</feature>
<dbReference type="InterPro" id="IPR017441">
    <property type="entry name" value="Protein_kinase_ATP_BS"/>
</dbReference>
<dbReference type="PROSITE" id="PS50082">
    <property type="entry name" value="WD_REPEATS_2"/>
    <property type="match status" value="7"/>
</dbReference>
<dbReference type="GO" id="GO:0004674">
    <property type="term" value="F:protein serine/threonine kinase activity"/>
    <property type="evidence" value="ECO:0007669"/>
    <property type="project" value="UniProtKB-KW"/>
</dbReference>
<keyword evidence="8" id="KW-1133">Transmembrane helix</keyword>
<evidence type="ECO:0000256" key="1">
    <source>
        <dbReference type="ARBA" id="ARBA00022574"/>
    </source>
</evidence>
<keyword evidence="8" id="KW-0472">Membrane</keyword>
<proteinExistence type="predicted"/>
<feature type="transmembrane region" description="Helical" evidence="8">
    <location>
        <begin position="321"/>
        <end position="341"/>
    </location>
</feature>
<evidence type="ECO:0000256" key="7">
    <source>
        <dbReference type="SAM" id="MobiDB-lite"/>
    </source>
</evidence>
<feature type="compositionally biased region" description="Polar residues" evidence="7">
    <location>
        <begin position="290"/>
        <end position="309"/>
    </location>
</feature>
<keyword evidence="11" id="KW-1185">Reference proteome</keyword>
<dbReference type="PROSITE" id="PS50294">
    <property type="entry name" value="WD_REPEATS_REGION"/>
    <property type="match status" value="7"/>
</dbReference>
<dbReference type="InterPro" id="IPR020472">
    <property type="entry name" value="WD40_PAC1"/>
</dbReference>
<keyword evidence="10" id="KW-0808">Transferase</keyword>
<dbReference type="InterPro" id="IPR036322">
    <property type="entry name" value="WD40_repeat_dom_sf"/>
</dbReference>
<dbReference type="SUPFAM" id="SSF50978">
    <property type="entry name" value="WD40 repeat-like"/>
    <property type="match status" value="1"/>
</dbReference>
<dbReference type="Gene3D" id="1.10.510.10">
    <property type="entry name" value="Transferase(Phosphotransferase) domain 1"/>
    <property type="match status" value="1"/>
</dbReference>
<feature type="repeat" description="WD" evidence="5">
    <location>
        <begin position="563"/>
        <end position="604"/>
    </location>
</feature>
<feature type="repeat" description="WD" evidence="5">
    <location>
        <begin position="435"/>
        <end position="476"/>
    </location>
</feature>
<keyword evidence="10" id="KW-0723">Serine/threonine-protein kinase</keyword>
<dbReference type="InterPro" id="IPR019775">
    <property type="entry name" value="WD40_repeat_CS"/>
</dbReference>
<dbReference type="InterPro" id="IPR000719">
    <property type="entry name" value="Prot_kinase_dom"/>
</dbReference>
<dbReference type="Gene3D" id="2.130.10.10">
    <property type="entry name" value="YVTN repeat-like/Quinoprotein amine dehydrogenase"/>
    <property type="match status" value="3"/>
</dbReference>
<keyword evidence="2" id="KW-0677">Repeat</keyword>
<dbReference type="PROSITE" id="PS00678">
    <property type="entry name" value="WD_REPEATS_1"/>
    <property type="match status" value="5"/>
</dbReference>